<dbReference type="EMBL" id="CP120678">
    <property type="protein sequence ID" value="WIW71535.1"/>
    <property type="molecule type" value="Genomic_DNA"/>
</dbReference>
<feature type="compositionally biased region" description="Basic and acidic residues" evidence="1">
    <location>
        <begin position="49"/>
        <end position="91"/>
    </location>
</feature>
<feature type="region of interest" description="Disordered" evidence="1">
    <location>
        <begin position="27"/>
        <end position="91"/>
    </location>
</feature>
<keyword evidence="3" id="KW-1185">Reference proteome</keyword>
<feature type="compositionally biased region" description="Basic residues" evidence="1">
    <location>
        <begin position="39"/>
        <end position="48"/>
    </location>
</feature>
<reference evidence="2" key="1">
    <citation type="submission" date="2023-03" db="EMBL/GenBank/DDBJ databases">
        <title>Selenobaculum gbiensis gen. nov. sp. nov., a new bacterium isolated from the gut microbiota of IBD patient.</title>
        <authorList>
            <person name="Yeo S."/>
            <person name="Park H."/>
            <person name="Huh C.S."/>
        </authorList>
    </citation>
    <scope>NUCLEOTIDE SEQUENCE</scope>
    <source>
        <strain evidence="2">ICN-92133</strain>
    </source>
</reference>
<evidence type="ECO:0000313" key="2">
    <source>
        <dbReference type="EMBL" id="WIW71535.1"/>
    </source>
</evidence>
<proteinExistence type="predicted"/>
<accession>A0A9Y2AKZ0</accession>
<dbReference type="KEGG" id="sgbi:P3F81_04315"/>
<sequence>MNKLTKGFVAIAMVGVLQIGFTSAVLEASPRDDRPPQRVNHHDKHRDKAHYDKEMKKEKERHEKEMKRHPGESRHEWEKRKHEEEKRHQNEMDRIAALLVGIAIGSSL</sequence>
<evidence type="ECO:0000256" key="1">
    <source>
        <dbReference type="SAM" id="MobiDB-lite"/>
    </source>
</evidence>
<name>A0A9Y2AKZ0_9FIRM</name>
<protein>
    <submittedName>
        <fullName evidence="2">Uncharacterized protein</fullName>
    </submittedName>
</protein>
<organism evidence="2 3">
    <name type="scientific">Selenobaculum gibii</name>
    <dbReference type="NCBI Taxonomy" id="3054208"/>
    <lineage>
        <taxon>Bacteria</taxon>
        <taxon>Bacillati</taxon>
        <taxon>Bacillota</taxon>
        <taxon>Negativicutes</taxon>
        <taxon>Selenomonadales</taxon>
        <taxon>Selenomonadaceae</taxon>
        <taxon>Selenobaculum</taxon>
    </lineage>
</organism>
<gene>
    <name evidence="2" type="ORF">P3F81_04315</name>
</gene>
<dbReference type="AlphaFoldDB" id="A0A9Y2AKZ0"/>
<dbReference type="Proteomes" id="UP001243623">
    <property type="component" value="Chromosome"/>
</dbReference>
<dbReference type="RefSeq" id="WP_147667922.1">
    <property type="nucleotide sequence ID" value="NZ_CP120678.1"/>
</dbReference>
<evidence type="ECO:0000313" key="3">
    <source>
        <dbReference type="Proteomes" id="UP001243623"/>
    </source>
</evidence>